<evidence type="ECO:0000256" key="1">
    <source>
        <dbReference type="ARBA" id="ARBA00001974"/>
    </source>
</evidence>
<evidence type="ECO:0000313" key="10">
    <source>
        <dbReference type="EMBL" id="PQD97035.1"/>
    </source>
</evidence>
<proteinExistence type="predicted"/>
<dbReference type="InterPro" id="IPR029041">
    <property type="entry name" value="FAD-linked_oxidoreductase-like"/>
</dbReference>
<gene>
    <name evidence="10" type="ORF">CYL18_03940</name>
</gene>
<keyword evidence="6" id="KW-0274">FAD</keyword>
<evidence type="ECO:0000256" key="6">
    <source>
        <dbReference type="ARBA" id="ARBA00022827"/>
    </source>
</evidence>
<dbReference type="SUPFAM" id="SSF82282">
    <property type="entry name" value="Homocysteine S-methyltransferase"/>
    <property type="match status" value="1"/>
</dbReference>
<dbReference type="InterPro" id="IPR003726">
    <property type="entry name" value="HCY_dom"/>
</dbReference>
<dbReference type="UniPathway" id="UPA00193"/>
<keyword evidence="5 8" id="KW-0808">Transferase</keyword>
<dbReference type="OrthoDB" id="9803687at2"/>
<dbReference type="Pfam" id="PF02219">
    <property type="entry name" value="MTHFR"/>
    <property type="match status" value="1"/>
</dbReference>
<keyword evidence="7" id="KW-0560">Oxidoreductase</keyword>
<evidence type="ECO:0000256" key="7">
    <source>
        <dbReference type="ARBA" id="ARBA00023002"/>
    </source>
</evidence>
<dbReference type="GO" id="GO:0046872">
    <property type="term" value="F:metal ion binding"/>
    <property type="evidence" value="ECO:0007669"/>
    <property type="project" value="UniProtKB-KW"/>
</dbReference>
<comment type="pathway">
    <text evidence="2">One-carbon metabolism; tetrahydrofolate interconversion.</text>
</comment>
<dbReference type="SUPFAM" id="SSF51730">
    <property type="entry name" value="FAD-linked oxidoreductase"/>
    <property type="match status" value="1"/>
</dbReference>
<organism evidence="10 11">
    <name type="scientific">Pradoshia eiseniae</name>
    <dbReference type="NCBI Taxonomy" id="2064768"/>
    <lineage>
        <taxon>Bacteria</taxon>
        <taxon>Bacillati</taxon>
        <taxon>Bacillota</taxon>
        <taxon>Bacilli</taxon>
        <taxon>Bacillales</taxon>
        <taxon>Bacillaceae</taxon>
        <taxon>Pradoshia</taxon>
    </lineage>
</organism>
<feature type="domain" description="Hcy-binding" evidence="9">
    <location>
        <begin position="1"/>
        <end position="281"/>
    </location>
</feature>
<protein>
    <submittedName>
        <fullName evidence="10">Bifunctional homocysteine S-methyltransferase/methylenetetrahydrofolate reductase</fullName>
    </submittedName>
</protein>
<keyword evidence="8" id="KW-0479">Metal-binding</keyword>
<dbReference type="PANTHER" id="PTHR11103">
    <property type="entry name" value="SLR1189 PROTEIN"/>
    <property type="match status" value="1"/>
</dbReference>
<evidence type="ECO:0000259" key="9">
    <source>
        <dbReference type="PROSITE" id="PS50970"/>
    </source>
</evidence>
<name>A0A2S7N4Z1_9BACI</name>
<dbReference type="RefSeq" id="WP_104848130.1">
    <property type="nucleotide sequence ID" value="NZ_PKOZ01000001.1"/>
</dbReference>
<comment type="cofactor">
    <cofactor evidence="8">
        <name>Zn(2+)</name>
        <dbReference type="ChEBI" id="CHEBI:29105"/>
    </cofactor>
</comment>
<dbReference type="AlphaFoldDB" id="A0A2S7N4Z1"/>
<dbReference type="PANTHER" id="PTHR11103:SF18">
    <property type="entry name" value="SLR1189 PROTEIN"/>
    <property type="match status" value="1"/>
</dbReference>
<dbReference type="InterPro" id="IPR003171">
    <property type="entry name" value="Mehydrof_redctse-like"/>
</dbReference>
<dbReference type="Gene3D" id="3.20.20.330">
    <property type="entry name" value="Homocysteine-binding-like domain"/>
    <property type="match status" value="1"/>
</dbReference>
<evidence type="ECO:0000256" key="4">
    <source>
        <dbReference type="ARBA" id="ARBA00022630"/>
    </source>
</evidence>
<dbReference type="Proteomes" id="UP000239663">
    <property type="component" value="Unassembled WGS sequence"/>
</dbReference>
<dbReference type="InterPro" id="IPR036589">
    <property type="entry name" value="HCY_dom_sf"/>
</dbReference>
<keyword evidence="11" id="KW-1185">Reference proteome</keyword>
<reference evidence="10 11" key="1">
    <citation type="submission" date="2017-12" db="EMBL/GenBank/DDBJ databases">
        <title>Taxonomic description and draft genome of Pradoshia cofamensis Gen. nov., sp. nov., a thermotolerant bacillale isolated from anterior gut of earthworm Eisenia fetida.</title>
        <authorList>
            <person name="Saha T."/>
            <person name="Chakraborty R."/>
        </authorList>
    </citation>
    <scope>NUCLEOTIDE SEQUENCE [LARGE SCALE GENOMIC DNA]</scope>
    <source>
        <strain evidence="10 11">EAG3</strain>
    </source>
</reference>
<dbReference type="PROSITE" id="PS50970">
    <property type="entry name" value="HCY"/>
    <property type="match status" value="1"/>
</dbReference>
<evidence type="ECO:0000256" key="8">
    <source>
        <dbReference type="PROSITE-ProRule" id="PRU00333"/>
    </source>
</evidence>
<evidence type="ECO:0000256" key="5">
    <source>
        <dbReference type="ARBA" id="ARBA00022679"/>
    </source>
</evidence>
<dbReference type="GO" id="GO:0006555">
    <property type="term" value="P:methionine metabolic process"/>
    <property type="evidence" value="ECO:0007669"/>
    <property type="project" value="InterPro"/>
</dbReference>
<keyword evidence="8" id="KW-0862">Zinc</keyword>
<feature type="binding site" evidence="8">
    <location>
        <position position="201"/>
    </location>
    <ligand>
        <name>Zn(2+)</name>
        <dbReference type="ChEBI" id="CHEBI:29105"/>
    </ligand>
</feature>
<dbReference type="FunFam" id="3.20.20.220:FF:000007">
    <property type="entry name" value="Bifunctional homocysteine S-methyltransferase/methylenetetrahydrofolate reductase"/>
    <property type="match status" value="1"/>
</dbReference>
<comment type="caution">
    <text evidence="10">The sequence shown here is derived from an EMBL/GenBank/DDBJ whole genome shotgun (WGS) entry which is preliminary data.</text>
</comment>
<dbReference type="GO" id="GO:0004489">
    <property type="term" value="F:methylenetetrahydrofolate reductase [NAD(P)H] activity"/>
    <property type="evidence" value="ECO:0007669"/>
    <property type="project" value="InterPro"/>
</dbReference>
<feature type="binding site" evidence="8">
    <location>
        <position position="266"/>
    </location>
    <ligand>
        <name>Zn(2+)</name>
        <dbReference type="ChEBI" id="CHEBI:29105"/>
    </ligand>
</feature>
<dbReference type="GO" id="GO:0032259">
    <property type="term" value="P:methylation"/>
    <property type="evidence" value="ECO:0007669"/>
    <property type="project" value="UniProtKB-KW"/>
</dbReference>
<dbReference type="CDD" id="cd00537">
    <property type="entry name" value="MTHFR"/>
    <property type="match status" value="1"/>
</dbReference>
<dbReference type="Pfam" id="PF02574">
    <property type="entry name" value="S-methyl_trans"/>
    <property type="match status" value="1"/>
</dbReference>
<keyword evidence="4" id="KW-0285">Flavoprotein</keyword>
<feature type="binding site" evidence="8">
    <location>
        <position position="267"/>
    </location>
    <ligand>
        <name>Zn(2+)</name>
        <dbReference type="ChEBI" id="CHEBI:29105"/>
    </ligand>
</feature>
<comment type="cofactor">
    <cofactor evidence="1">
        <name>FAD</name>
        <dbReference type="ChEBI" id="CHEBI:57692"/>
    </cofactor>
</comment>
<accession>A0A2S7N4Z1</accession>
<dbReference type="NCBIfam" id="NF006396">
    <property type="entry name" value="PRK08645.1"/>
    <property type="match status" value="1"/>
</dbReference>
<evidence type="ECO:0000256" key="2">
    <source>
        <dbReference type="ARBA" id="ARBA00004777"/>
    </source>
</evidence>
<dbReference type="GO" id="GO:0035999">
    <property type="term" value="P:tetrahydrofolate interconversion"/>
    <property type="evidence" value="ECO:0007669"/>
    <property type="project" value="UniProtKB-UniPathway"/>
</dbReference>
<evidence type="ECO:0000256" key="3">
    <source>
        <dbReference type="ARBA" id="ARBA00022603"/>
    </source>
</evidence>
<sequence length="616" mass="68168">MNLLERLKGEILVGDGASGTLLYSFGIDTCYEELNLTNPERIVALHKEYIEAGADLIQTNTFGANYHKLKRYGLEGETARINREGVRLAKEAANGQVYVLGTIGGLRSVRKSELSLEEIGVYFKEQLDALLQEKPDGLILETYYDLEELLSVLAIARKETDLPIVANISLHEVGLLQNGMQVKDAFEMIKENGADIVGLNCRMGPYHMIRSFEEVPLNKETYHSAYPNASLPDLDNGRYVYSTNADYFADAAKQLIEQGVRLIGGCCGTTPEHIRAIKRGILGLVPLTEKKEVISRKTHVYTYEFKYPKKQTILGKVKQDPTILVELDPPKTLGVEEFMKGSKYLHEMGADAITLADNSLASPRISNVAIASMLKAEHKKNPLVHLTCRDHNLIGLQSHLMGMHTLGLNEVLVVTGDPSKIGDFPGATSVYDLSSIDLISLIKQFNAGISYSGKPLGGQTNFEVAAAFNPNVKYIDKAVVRMEKKIGAGADYFLTQPVFSVEKIREVYEATKHIQAPIFIGIMPLTSYRNASFLHNEVPGITLPEKVLRAMESAGTNTEACMRESLAISKELLDAAAEYFNGHYIITPFMRYELSGELVSYASKKKSVISGEVFER</sequence>
<keyword evidence="3 8" id="KW-0489">Methyltransferase</keyword>
<dbReference type="Gene3D" id="3.20.20.220">
    <property type="match status" value="1"/>
</dbReference>
<dbReference type="EMBL" id="PKOZ01000001">
    <property type="protein sequence ID" value="PQD97035.1"/>
    <property type="molecule type" value="Genomic_DNA"/>
</dbReference>
<evidence type="ECO:0000313" key="11">
    <source>
        <dbReference type="Proteomes" id="UP000239663"/>
    </source>
</evidence>
<dbReference type="GO" id="GO:0008168">
    <property type="term" value="F:methyltransferase activity"/>
    <property type="evidence" value="ECO:0007669"/>
    <property type="project" value="UniProtKB-UniRule"/>
</dbReference>